<evidence type="ECO:0000259" key="3">
    <source>
        <dbReference type="PROSITE" id="PS50213"/>
    </source>
</evidence>
<protein>
    <recommendedName>
        <fullName evidence="3">FAS1 domain-containing protein</fullName>
    </recommendedName>
</protein>
<feature type="signal peptide" evidence="2">
    <location>
        <begin position="1"/>
        <end position="22"/>
    </location>
</feature>
<dbReference type="SUPFAM" id="SSF82153">
    <property type="entry name" value="FAS1 domain"/>
    <property type="match status" value="1"/>
</dbReference>
<dbReference type="InterPro" id="IPR000782">
    <property type="entry name" value="FAS1_domain"/>
</dbReference>
<dbReference type="AlphaFoldDB" id="A0A2T4UGS4"/>
<dbReference type="GO" id="GO:0005615">
    <property type="term" value="C:extracellular space"/>
    <property type="evidence" value="ECO:0007669"/>
    <property type="project" value="TreeGrafter"/>
</dbReference>
<reference evidence="4 5" key="1">
    <citation type="submission" date="2018-03" db="EMBL/GenBank/DDBJ databases">
        <title>Aquarubrobacter algicola gen. nov., sp. nov., a novel actinobacterium isolated from shallow eutrophic lake during the end of cyanobacterial harmful algal blooms.</title>
        <authorList>
            <person name="Chun S.J."/>
        </authorList>
    </citation>
    <scope>NUCLEOTIDE SEQUENCE [LARGE SCALE GENOMIC DNA]</scope>
    <source>
        <strain evidence="4 5">Seoho-28</strain>
    </source>
</reference>
<dbReference type="InterPro" id="IPR036378">
    <property type="entry name" value="FAS1_dom_sf"/>
</dbReference>
<keyword evidence="2" id="KW-0732">Signal</keyword>
<evidence type="ECO:0000313" key="5">
    <source>
        <dbReference type="Proteomes" id="UP000240739"/>
    </source>
</evidence>
<proteinExistence type="predicted"/>
<comment type="caution">
    <text evidence="4">The sequence shown here is derived from an EMBL/GenBank/DDBJ whole genome shotgun (WGS) entry which is preliminary data.</text>
</comment>
<dbReference type="PROSITE" id="PS51257">
    <property type="entry name" value="PROKAR_LIPOPROTEIN"/>
    <property type="match status" value="1"/>
</dbReference>
<feature type="domain" description="FAS1" evidence="3">
    <location>
        <begin position="53"/>
        <end position="184"/>
    </location>
</feature>
<dbReference type="RefSeq" id="WP_107566880.1">
    <property type="nucleotide sequence ID" value="NZ_PYYB01000001.1"/>
</dbReference>
<gene>
    <name evidence="4" type="ORF">C7Y72_01625</name>
</gene>
<dbReference type="InterPro" id="IPR050904">
    <property type="entry name" value="Adhesion/Biosynth-related"/>
</dbReference>
<dbReference type="Pfam" id="PF02469">
    <property type="entry name" value="Fasciclin"/>
    <property type="match status" value="1"/>
</dbReference>
<dbReference type="FunFam" id="2.30.180.10:FF:000014">
    <property type="entry name" value="Stabilin 1"/>
    <property type="match status" value="1"/>
</dbReference>
<name>A0A2T4UGS4_9ACTN</name>
<dbReference type="PROSITE" id="PS50213">
    <property type="entry name" value="FAS1"/>
    <property type="match status" value="1"/>
</dbReference>
<dbReference type="SMART" id="SM00554">
    <property type="entry name" value="FAS1"/>
    <property type="match status" value="1"/>
</dbReference>
<organism evidence="4 5">
    <name type="scientific">Paraconexibacter algicola</name>
    <dbReference type="NCBI Taxonomy" id="2133960"/>
    <lineage>
        <taxon>Bacteria</taxon>
        <taxon>Bacillati</taxon>
        <taxon>Actinomycetota</taxon>
        <taxon>Thermoleophilia</taxon>
        <taxon>Solirubrobacterales</taxon>
        <taxon>Paraconexibacteraceae</taxon>
        <taxon>Paraconexibacter</taxon>
    </lineage>
</organism>
<keyword evidence="5" id="KW-1185">Reference proteome</keyword>
<evidence type="ECO:0000313" key="4">
    <source>
        <dbReference type="EMBL" id="PTL58442.1"/>
    </source>
</evidence>
<feature type="compositionally biased region" description="Low complexity" evidence="1">
    <location>
        <begin position="32"/>
        <end position="45"/>
    </location>
</feature>
<feature type="chain" id="PRO_5038992360" description="FAS1 domain-containing protein" evidence="2">
    <location>
        <begin position="23"/>
        <end position="188"/>
    </location>
</feature>
<dbReference type="Proteomes" id="UP000240739">
    <property type="component" value="Unassembled WGS sequence"/>
</dbReference>
<evidence type="ECO:0000256" key="2">
    <source>
        <dbReference type="SAM" id="SignalP"/>
    </source>
</evidence>
<accession>A0A2T4UGS4</accession>
<dbReference type="Gene3D" id="2.30.180.10">
    <property type="entry name" value="FAS1 domain"/>
    <property type="match status" value="1"/>
</dbReference>
<feature type="region of interest" description="Disordered" evidence="1">
    <location>
        <begin position="26"/>
        <end position="45"/>
    </location>
</feature>
<sequence>MKFPTRITAGVIVGVLSIGGLAACGDDEDESASTGTTTAAPADTATTAPEAGAQDIVALAQATPDLSTLVQAVTAADLVETLQGEGPFTVFAPSNAAFEAANDVVAPLLEPDMKAQLADVLTYHVVPGKLTAADLKDGDELTTVQGGKLTVKVADGAVTINDIPVEMPDVEASNGVVHVIGGVLVPQS</sequence>
<dbReference type="EMBL" id="PYYB01000001">
    <property type="protein sequence ID" value="PTL58442.1"/>
    <property type="molecule type" value="Genomic_DNA"/>
</dbReference>
<dbReference type="PANTHER" id="PTHR10900">
    <property type="entry name" value="PERIOSTIN-RELATED"/>
    <property type="match status" value="1"/>
</dbReference>
<dbReference type="PANTHER" id="PTHR10900:SF77">
    <property type="entry name" value="FI19380P1"/>
    <property type="match status" value="1"/>
</dbReference>
<dbReference type="OrthoDB" id="9800666at2"/>
<evidence type="ECO:0000256" key="1">
    <source>
        <dbReference type="SAM" id="MobiDB-lite"/>
    </source>
</evidence>